<feature type="transmembrane region" description="Helical" evidence="1">
    <location>
        <begin position="101"/>
        <end position="118"/>
    </location>
</feature>
<dbReference type="Proteomes" id="UP000636709">
    <property type="component" value="Unassembled WGS sequence"/>
</dbReference>
<dbReference type="AlphaFoldDB" id="A0A835FQW6"/>
<proteinExistence type="predicted"/>
<protein>
    <submittedName>
        <fullName evidence="2">Uncharacterized protein</fullName>
    </submittedName>
</protein>
<accession>A0A835FQW6</accession>
<keyword evidence="3" id="KW-1185">Reference proteome</keyword>
<name>A0A835FQW6_9POAL</name>
<gene>
    <name evidence="2" type="ORF">HU200_007489</name>
</gene>
<evidence type="ECO:0000256" key="1">
    <source>
        <dbReference type="SAM" id="Phobius"/>
    </source>
</evidence>
<organism evidence="2 3">
    <name type="scientific">Digitaria exilis</name>
    <dbReference type="NCBI Taxonomy" id="1010633"/>
    <lineage>
        <taxon>Eukaryota</taxon>
        <taxon>Viridiplantae</taxon>
        <taxon>Streptophyta</taxon>
        <taxon>Embryophyta</taxon>
        <taxon>Tracheophyta</taxon>
        <taxon>Spermatophyta</taxon>
        <taxon>Magnoliopsida</taxon>
        <taxon>Liliopsida</taxon>
        <taxon>Poales</taxon>
        <taxon>Poaceae</taxon>
        <taxon>PACMAD clade</taxon>
        <taxon>Panicoideae</taxon>
        <taxon>Panicodae</taxon>
        <taxon>Paniceae</taxon>
        <taxon>Anthephorinae</taxon>
        <taxon>Digitaria</taxon>
    </lineage>
</organism>
<sequence length="121" mass="13673">MIRCTSSRQAHHLHDSPPFHLFKEGKRGFRNSIGGVHCTGPRPLNPTFVEMPFFGVPDGLVRRGQRPASQKSAMVSSYRSLLLYLVGAEDFIRSLALRQCLYVYFGISLLELLMFTLVEMA</sequence>
<evidence type="ECO:0000313" key="2">
    <source>
        <dbReference type="EMBL" id="KAF8768923.1"/>
    </source>
</evidence>
<evidence type="ECO:0000313" key="3">
    <source>
        <dbReference type="Proteomes" id="UP000636709"/>
    </source>
</evidence>
<keyword evidence="1" id="KW-0812">Transmembrane</keyword>
<keyword evidence="1" id="KW-0472">Membrane</keyword>
<comment type="caution">
    <text evidence="2">The sequence shown here is derived from an EMBL/GenBank/DDBJ whole genome shotgun (WGS) entry which is preliminary data.</text>
</comment>
<dbReference type="EMBL" id="JACEFO010000500">
    <property type="protein sequence ID" value="KAF8768923.1"/>
    <property type="molecule type" value="Genomic_DNA"/>
</dbReference>
<reference evidence="2" key="1">
    <citation type="submission" date="2020-07" db="EMBL/GenBank/DDBJ databases">
        <title>Genome sequence and genetic diversity analysis of an under-domesticated orphan crop, white fonio (Digitaria exilis).</title>
        <authorList>
            <person name="Bennetzen J.L."/>
            <person name="Chen S."/>
            <person name="Ma X."/>
            <person name="Wang X."/>
            <person name="Yssel A.E.J."/>
            <person name="Chaluvadi S.R."/>
            <person name="Johnson M."/>
            <person name="Gangashetty P."/>
            <person name="Hamidou F."/>
            <person name="Sanogo M.D."/>
            <person name="Zwaenepoel A."/>
            <person name="Wallace J."/>
            <person name="Van De Peer Y."/>
            <person name="Van Deynze A."/>
        </authorList>
    </citation>
    <scope>NUCLEOTIDE SEQUENCE</scope>
    <source>
        <tissue evidence="2">Leaves</tissue>
    </source>
</reference>
<keyword evidence="1" id="KW-1133">Transmembrane helix</keyword>
<dbReference type="OrthoDB" id="10414908at2759"/>